<dbReference type="Pfam" id="PF12833">
    <property type="entry name" value="HTH_18"/>
    <property type="match status" value="1"/>
</dbReference>
<evidence type="ECO:0000259" key="6">
    <source>
        <dbReference type="PROSITE" id="PS50110"/>
    </source>
</evidence>
<keyword evidence="8" id="KW-1185">Reference proteome</keyword>
<dbReference type="InterPro" id="IPR001789">
    <property type="entry name" value="Sig_transdc_resp-reg_receiver"/>
</dbReference>
<accession>A0ABX3H4A8</accession>
<dbReference type="CDD" id="cd17536">
    <property type="entry name" value="REC_YesN-like"/>
    <property type="match status" value="1"/>
</dbReference>
<keyword evidence="3" id="KW-0804">Transcription</keyword>
<feature type="domain" description="Response regulatory" evidence="6">
    <location>
        <begin position="2"/>
        <end position="119"/>
    </location>
</feature>
<dbReference type="InterPro" id="IPR018062">
    <property type="entry name" value="HTH_AraC-typ_CS"/>
</dbReference>
<organism evidence="7 8">
    <name type="scientific">Paenibacillus borealis</name>
    <dbReference type="NCBI Taxonomy" id="160799"/>
    <lineage>
        <taxon>Bacteria</taxon>
        <taxon>Bacillati</taxon>
        <taxon>Bacillota</taxon>
        <taxon>Bacilli</taxon>
        <taxon>Bacillales</taxon>
        <taxon>Paenibacillaceae</taxon>
        <taxon>Paenibacillus</taxon>
    </lineage>
</organism>
<dbReference type="EMBL" id="MPTB01000041">
    <property type="protein sequence ID" value="OMD42347.1"/>
    <property type="molecule type" value="Genomic_DNA"/>
</dbReference>
<evidence type="ECO:0000256" key="2">
    <source>
        <dbReference type="ARBA" id="ARBA00023125"/>
    </source>
</evidence>
<evidence type="ECO:0000313" key="8">
    <source>
        <dbReference type="Proteomes" id="UP000187412"/>
    </source>
</evidence>
<dbReference type="GO" id="GO:0003677">
    <property type="term" value="F:DNA binding"/>
    <property type="evidence" value="ECO:0007669"/>
    <property type="project" value="UniProtKB-KW"/>
</dbReference>
<dbReference type="PROSITE" id="PS01124">
    <property type="entry name" value="HTH_ARAC_FAMILY_2"/>
    <property type="match status" value="1"/>
</dbReference>
<keyword evidence="2 7" id="KW-0238">DNA-binding</keyword>
<keyword evidence="4" id="KW-0597">Phosphoprotein</keyword>
<evidence type="ECO:0000256" key="3">
    <source>
        <dbReference type="ARBA" id="ARBA00023163"/>
    </source>
</evidence>
<feature type="domain" description="HTH araC/xylS-type" evidence="5">
    <location>
        <begin position="432"/>
        <end position="530"/>
    </location>
</feature>
<reference evidence="7 8" key="1">
    <citation type="submission" date="2016-10" db="EMBL/GenBank/DDBJ databases">
        <title>Paenibacillus species isolates.</title>
        <authorList>
            <person name="Beno S.M."/>
        </authorList>
    </citation>
    <scope>NUCLEOTIDE SEQUENCE [LARGE SCALE GENOMIC DNA]</scope>
    <source>
        <strain evidence="7 8">FSL H7-0744</strain>
    </source>
</reference>
<protein>
    <submittedName>
        <fullName evidence="7">DNA-binding response regulator</fullName>
    </submittedName>
</protein>
<dbReference type="InterPro" id="IPR011006">
    <property type="entry name" value="CheY-like_superfamily"/>
</dbReference>
<sequence>MNILLVDDDYYVIAALQKKIDWKMLNIETVYTANNVAQAQEILEKHSVQILISDIEMPQGSGLELLAWIREQNYSIQAILLTNYADFNYAQKAIELQSFEYFLKPIEFDKLMLIIQKAAVRAAEQQSNEQAIRGGYFWQKNQAKNLEHFWRKLVSSSTSFPLKPGDIAHAIEEQNLSYQMEDLLQPILFNLFPHNGSMGKEEKGLFDFALLNVLYELLNHPGFSIESILEVKDYNWIVILKWNDPPEDAGVLRAFSTSFIQKASPYLKCDVCCNIGLPGTLNKVGTILKQLLTMDEELTKCRNQTFSVEAYSRQNKPLYLPPDLAHLEELLNQNKLADFLGESISYLNHMLSNKAIDTSVLGLFRLDIVQLVYSFLKLKGIQAHKLYTGKTNDQLLMHSLSSIEDMEEYLKYLVNTAMEYRDFAAQPTSIAEEIKEYIHKHYGDDLTRNDLAEIVYLNPDYLARLFKRETGVSLGSYVIQVRIAAAKHLLETTNMSVHTIANKTGYNNYSYFSKLFKQEVGLSPNEYKKEQQAPPALHNYKV</sequence>
<gene>
    <name evidence="7" type="ORF">BSK56_26000</name>
</gene>
<dbReference type="InterPro" id="IPR020449">
    <property type="entry name" value="Tscrpt_reg_AraC-type_HTH"/>
</dbReference>
<proteinExistence type="predicted"/>
<dbReference type="Pfam" id="PF00072">
    <property type="entry name" value="Response_reg"/>
    <property type="match status" value="1"/>
</dbReference>
<dbReference type="InterPro" id="IPR018060">
    <property type="entry name" value="HTH_AraC"/>
</dbReference>
<evidence type="ECO:0000256" key="1">
    <source>
        <dbReference type="ARBA" id="ARBA00023015"/>
    </source>
</evidence>
<dbReference type="PANTHER" id="PTHR43280">
    <property type="entry name" value="ARAC-FAMILY TRANSCRIPTIONAL REGULATOR"/>
    <property type="match status" value="1"/>
</dbReference>
<keyword evidence="1" id="KW-0805">Transcription regulation</keyword>
<dbReference type="PROSITE" id="PS50110">
    <property type="entry name" value="RESPONSE_REGULATORY"/>
    <property type="match status" value="1"/>
</dbReference>
<name>A0ABX3H4A8_PAEBO</name>
<dbReference type="SUPFAM" id="SSF46689">
    <property type="entry name" value="Homeodomain-like"/>
    <property type="match status" value="2"/>
</dbReference>
<dbReference type="PRINTS" id="PR00032">
    <property type="entry name" value="HTHARAC"/>
</dbReference>
<evidence type="ECO:0000256" key="4">
    <source>
        <dbReference type="PROSITE-ProRule" id="PRU00169"/>
    </source>
</evidence>
<dbReference type="SMART" id="SM00342">
    <property type="entry name" value="HTH_ARAC"/>
    <property type="match status" value="1"/>
</dbReference>
<dbReference type="PANTHER" id="PTHR43280:SF2">
    <property type="entry name" value="HTH-TYPE TRANSCRIPTIONAL REGULATOR EXSA"/>
    <property type="match status" value="1"/>
</dbReference>
<dbReference type="PROSITE" id="PS00041">
    <property type="entry name" value="HTH_ARAC_FAMILY_1"/>
    <property type="match status" value="1"/>
</dbReference>
<dbReference type="SUPFAM" id="SSF52172">
    <property type="entry name" value="CheY-like"/>
    <property type="match status" value="1"/>
</dbReference>
<evidence type="ECO:0000313" key="7">
    <source>
        <dbReference type="EMBL" id="OMD42347.1"/>
    </source>
</evidence>
<feature type="modified residue" description="4-aspartylphosphate" evidence="4">
    <location>
        <position position="54"/>
    </location>
</feature>
<dbReference type="RefSeq" id="WP_076113397.1">
    <property type="nucleotide sequence ID" value="NZ_MPTB01000041.1"/>
</dbReference>
<dbReference type="InterPro" id="IPR009057">
    <property type="entry name" value="Homeodomain-like_sf"/>
</dbReference>
<dbReference type="Gene3D" id="1.10.10.60">
    <property type="entry name" value="Homeodomain-like"/>
    <property type="match status" value="2"/>
</dbReference>
<dbReference type="Gene3D" id="3.40.50.2300">
    <property type="match status" value="1"/>
</dbReference>
<evidence type="ECO:0000259" key="5">
    <source>
        <dbReference type="PROSITE" id="PS01124"/>
    </source>
</evidence>
<dbReference type="SMART" id="SM00448">
    <property type="entry name" value="REC"/>
    <property type="match status" value="1"/>
</dbReference>
<dbReference type="Proteomes" id="UP000187412">
    <property type="component" value="Unassembled WGS sequence"/>
</dbReference>
<comment type="caution">
    <text evidence="7">The sequence shown here is derived from an EMBL/GenBank/DDBJ whole genome shotgun (WGS) entry which is preliminary data.</text>
</comment>